<dbReference type="PIRSF" id="PIRSF006060">
    <property type="entry name" value="AA_transporter"/>
    <property type="match status" value="1"/>
</dbReference>
<comment type="subcellular location">
    <subcellularLocation>
        <location evidence="1">Membrane</location>
        <topology evidence="1">Multi-pass membrane protein</topology>
    </subcellularLocation>
</comment>
<keyword evidence="2" id="KW-0813">Transport</keyword>
<feature type="transmembrane region" description="Helical" evidence="6">
    <location>
        <begin position="443"/>
        <end position="465"/>
    </location>
</feature>
<feature type="transmembrane region" description="Helical" evidence="6">
    <location>
        <begin position="133"/>
        <end position="158"/>
    </location>
</feature>
<evidence type="ECO:0000256" key="2">
    <source>
        <dbReference type="ARBA" id="ARBA00022448"/>
    </source>
</evidence>
<keyword evidence="5 6" id="KW-0472">Membrane</keyword>
<feature type="transmembrane region" description="Helical" evidence="6">
    <location>
        <begin position="381"/>
        <end position="407"/>
    </location>
</feature>
<feature type="transmembrane region" description="Helical" evidence="6">
    <location>
        <begin position="79"/>
        <end position="98"/>
    </location>
</feature>
<reference evidence="7 8" key="1">
    <citation type="submission" date="2017-06" db="EMBL/GenBank/DDBJ databases">
        <title>Comparative genomic analysis of Ambrosia Fusariam Clade fungi.</title>
        <authorList>
            <person name="Stajich J.E."/>
            <person name="Carrillo J."/>
            <person name="Kijimoto T."/>
            <person name="Eskalen A."/>
            <person name="O'Donnell K."/>
            <person name="Kasson M."/>
        </authorList>
    </citation>
    <scope>NUCLEOTIDE SEQUENCE [LARGE SCALE GENOMIC DNA]</scope>
    <source>
        <strain evidence="7">UCR3666</strain>
    </source>
</reference>
<comment type="caution">
    <text evidence="7">The sequence shown here is derived from an EMBL/GenBank/DDBJ whole genome shotgun (WGS) entry which is preliminary data.</text>
</comment>
<evidence type="ECO:0000313" key="8">
    <source>
        <dbReference type="Proteomes" id="UP000277212"/>
    </source>
</evidence>
<protein>
    <recommendedName>
        <fullName evidence="9">Amino acid permease/ SLC12A domain-containing protein</fullName>
    </recommendedName>
</protein>
<feature type="transmembrane region" description="Helical" evidence="6">
    <location>
        <begin position="477"/>
        <end position="498"/>
    </location>
</feature>
<evidence type="ECO:0000256" key="4">
    <source>
        <dbReference type="ARBA" id="ARBA00022989"/>
    </source>
</evidence>
<feature type="transmembrane region" description="Helical" evidence="6">
    <location>
        <begin position="196"/>
        <end position="221"/>
    </location>
</feature>
<evidence type="ECO:0000256" key="5">
    <source>
        <dbReference type="ARBA" id="ARBA00023136"/>
    </source>
</evidence>
<name>A0A3M2SBE6_9HYPO</name>
<keyword evidence="3 6" id="KW-0812">Transmembrane</keyword>
<dbReference type="PANTHER" id="PTHR45649:SF5">
    <property type="entry name" value="GABA TRANSPORTER (EUROFUNG)-RELATED"/>
    <property type="match status" value="1"/>
</dbReference>
<dbReference type="GO" id="GO:0022857">
    <property type="term" value="F:transmembrane transporter activity"/>
    <property type="evidence" value="ECO:0007669"/>
    <property type="project" value="InterPro"/>
</dbReference>
<evidence type="ECO:0000313" key="7">
    <source>
        <dbReference type="EMBL" id="RMJ14876.1"/>
    </source>
</evidence>
<evidence type="ECO:0000256" key="1">
    <source>
        <dbReference type="ARBA" id="ARBA00004141"/>
    </source>
</evidence>
<sequence length="521" mass="57314">MSVASRNESLELGQANKAPVTVDHGVTTENDNNSVYNQTRTRKVFSFSQLFAFSLTYMALWEGMCSNMYFALYNGGPQTFILSFIIVFFGAISQAASLGEMASIQPVAGAQYHWTYHLAPSSVKRFATWIQGWATWFGYVSLLAAIANVTIILLESMIALNHPNYVAGGWHTSVLVIAMCLVHGFLNIYAFKLIPWIELVAGVLHVCLFVIFVVVLVVMGPRNPSSFWMSRNISSGWENTYVAWNLGMLTCVWSFTGFDSAIHMSEETRKAKSAVPRAMFWSIFMNGVLGFVMVNVLISAMGSVEDMLNESSPILAIIMSVTGSEKATTAMITGLFVISFSVNLANIASVSRLTWAWSRDGGMPAYFAYVSPNHRVPTRSIIFTVFLVCALNLLNIGSSSYVAFGAITSLSSMALYISYAIAISSMLYVRFSGNTIKLGEWNLGRYGIYVNSFALLYTLYVIIFLPFPSTVPVTAENMNYCGPVMVAVLVIAVGLWLARARKHWSGPNLTILDFVVANANA</sequence>
<dbReference type="PANTHER" id="PTHR45649">
    <property type="entry name" value="AMINO-ACID PERMEASE BAT1"/>
    <property type="match status" value="1"/>
</dbReference>
<keyword evidence="8" id="KW-1185">Reference proteome</keyword>
<evidence type="ECO:0000256" key="6">
    <source>
        <dbReference type="SAM" id="Phobius"/>
    </source>
</evidence>
<keyword evidence="4 6" id="KW-1133">Transmembrane helix</keyword>
<dbReference type="AlphaFoldDB" id="A0A3M2SBE6"/>
<proteinExistence type="predicted"/>
<dbReference type="Pfam" id="PF13520">
    <property type="entry name" value="AA_permease_2"/>
    <property type="match status" value="1"/>
</dbReference>
<feature type="transmembrane region" description="Helical" evidence="6">
    <location>
        <begin position="50"/>
        <end position="73"/>
    </location>
</feature>
<feature type="transmembrane region" description="Helical" evidence="6">
    <location>
        <begin position="170"/>
        <end position="189"/>
    </location>
</feature>
<evidence type="ECO:0000256" key="3">
    <source>
        <dbReference type="ARBA" id="ARBA00022692"/>
    </source>
</evidence>
<feature type="transmembrane region" description="Helical" evidence="6">
    <location>
        <begin position="241"/>
        <end position="258"/>
    </location>
</feature>
<evidence type="ECO:0008006" key="9">
    <source>
        <dbReference type="Google" id="ProtNLM"/>
    </source>
</evidence>
<feature type="transmembrane region" description="Helical" evidence="6">
    <location>
        <begin position="413"/>
        <end position="431"/>
    </location>
</feature>
<dbReference type="GO" id="GO:0016020">
    <property type="term" value="C:membrane"/>
    <property type="evidence" value="ECO:0007669"/>
    <property type="project" value="UniProtKB-SubCell"/>
</dbReference>
<dbReference type="OrthoDB" id="3257095at2759"/>
<dbReference type="EMBL" id="NKUJ01000076">
    <property type="protein sequence ID" value="RMJ14876.1"/>
    <property type="molecule type" value="Genomic_DNA"/>
</dbReference>
<organism evidence="7 8">
    <name type="scientific">Fusarium kuroshium</name>
    <dbReference type="NCBI Taxonomy" id="2010991"/>
    <lineage>
        <taxon>Eukaryota</taxon>
        <taxon>Fungi</taxon>
        <taxon>Dikarya</taxon>
        <taxon>Ascomycota</taxon>
        <taxon>Pezizomycotina</taxon>
        <taxon>Sordariomycetes</taxon>
        <taxon>Hypocreomycetidae</taxon>
        <taxon>Hypocreales</taxon>
        <taxon>Nectriaceae</taxon>
        <taxon>Fusarium</taxon>
        <taxon>Fusarium solani species complex</taxon>
    </lineage>
</organism>
<dbReference type="Gene3D" id="1.20.1740.10">
    <property type="entry name" value="Amino acid/polyamine transporter I"/>
    <property type="match status" value="1"/>
</dbReference>
<feature type="transmembrane region" description="Helical" evidence="6">
    <location>
        <begin position="329"/>
        <end position="349"/>
    </location>
</feature>
<feature type="transmembrane region" description="Helical" evidence="6">
    <location>
        <begin position="278"/>
        <end position="298"/>
    </location>
</feature>
<dbReference type="InterPro" id="IPR002293">
    <property type="entry name" value="AA/rel_permease1"/>
</dbReference>
<accession>A0A3M2SBE6</accession>
<gene>
    <name evidence="7" type="ORF">CDV36_005478</name>
</gene>
<dbReference type="Proteomes" id="UP000277212">
    <property type="component" value="Unassembled WGS sequence"/>
</dbReference>